<evidence type="ECO:0000313" key="2">
    <source>
        <dbReference type="EMBL" id="OGD66661.1"/>
    </source>
</evidence>
<sequence>MVSNREPFLHTFDKNHKIKCERSVGGVSISFDSIMKATKGTWVAYGGSSADKKVVDENDHIKMPPNNHQYTLRRVWMTEEERKGYYEGFSNEMLWPLCHTAFVRPKFEESDWQKYKLINKRFAEAILEEIKGKKAIVWIQDYQLALVAKYVKEKRPDALVAQFWHIPWPANEIFRICPWKKEILIGLLSNDLFGFHRYYHVDNFLKNVSKELEAKVDYEDLTIDYKNKKIKVGFFPISIDNEDVIRRLRNKDNFQAIIKKYIPFSYNILALGLDRVDYTKGIPNRLFAIEKFLAKNPKYIGKFVYLGIGAPSRSGIAAYKNLNREVNKIVEKINNKFKKNDWRPIIYYNQVFKHQEIIEIMRHGDICLVTPLDDGMNLVAKEYIVANDGNGALVLSEFAGASKELTEAFLINPYDIKGTAKAIQVAIEMPSEEKRKKIAKMKELIKEKNLFRWAGKFLQELARLKKEK</sequence>
<dbReference type="EMBL" id="MEZV01000031">
    <property type="protein sequence ID" value="OGD66661.1"/>
    <property type="molecule type" value="Genomic_DNA"/>
</dbReference>
<accession>A0A1F5EGZ9</accession>
<dbReference type="PANTHER" id="PTHR10788">
    <property type="entry name" value="TREHALOSE-6-PHOSPHATE SYNTHASE"/>
    <property type="match status" value="1"/>
</dbReference>
<organism evidence="2 3">
    <name type="scientific">Candidatus Berkelbacteria bacterium RIFCSPHIGHO2_12_FULL_36_9</name>
    <dbReference type="NCBI Taxonomy" id="1797469"/>
    <lineage>
        <taxon>Bacteria</taxon>
        <taxon>Candidatus Berkelbacteria</taxon>
    </lineage>
</organism>
<dbReference type="STRING" id="1797469.A3F08_03390"/>
<evidence type="ECO:0000313" key="3">
    <source>
        <dbReference type="Proteomes" id="UP000176451"/>
    </source>
</evidence>
<gene>
    <name evidence="2" type="ORF">A3F08_03390</name>
</gene>
<dbReference type="Gene3D" id="3.40.50.2000">
    <property type="entry name" value="Glycogen Phosphorylase B"/>
    <property type="match status" value="2"/>
</dbReference>
<comment type="similarity">
    <text evidence="1">Belongs to the glycosyltransferase 20 family.</text>
</comment>
<proteinExistence type="inferred from homology"/>
<protein>
    <submittedName>
        <fullName evidence="2">Uncharacterized protein</fullName>
    </submittedName>
</protein>
<dbReference type="AlphaFoldDB" id="A0A1F5EGZ9"/>
<dbReference type="GO" id="GO:0003825">
    <property type="term" value="F:alpha,alpha-trehalose-phosphate synthase (UDP-forming) activity"/>
    <property type="evidence" value="ECO:0007669"/>
    <property type="project" value="TreeGrafter"/>
</dbReference>
<dbReference type="InterPro" id="IPR001830">
    <property type="entry name" value="Glyco_trans_20"/>
</dbReference>
<name>A0A1F5EGZ9_9BACT</name>
<comment type="caution">
    <text evidence="2">The sequence shown here is derived from an EMBL/GenBank/DDBJ whole genome shotgun (WGS) entry which is preliminary data.</text>
</comment>
<dbReference type="Pfam" id="PF00982">
    <property type="entry name" value="Glyco_transf_20"/>
    <property type="match status" value="1"/>
</dbReference>
<dbReference type="CDD" id="cd03788">
    <property type="entry name" value="GT20_TPS"/>
    <property type="match status" value="1"/>
</dbReference>
<dbReference type="GO" id="GO:0005992">
    <property type="term" value="P:trehalose biosynthetic process"/>
    <property type="evidence" value="ECO:0007669"/>
    <property type="project" value="InterPro"/>
</dbReference>
<dbReference type="SUPFAM" id="SSF53756">
    <property type="entry name" value="UDP-Glycosyltransferase/glycogen phosphorylase"/>
    <property type="match status" value="1"/>
</dbReference>
<dbReference type="Proteomes" id="UP000176451">
    <property type="component" value="Unassembled WGS sequence"/>
</dbReference>
<evidence type="ECO:0000256" key="1">
    <source>
        <dbReference type="ARBA" id="ARBA00008799"/>
    </source>
</evidence>
<reference evidence="2 3" key="1">
    <citation type="journal article" date="2016" name="Nat. Commun.">
        <title>Thousands of microbial genomes shed light on interconnected biogeochemical processes in an aquifer system.</title>
        <authorList>
            <person name="Anantharaman K."/>
            <person name="Brown C.T."/>
            <person name="Hug L.A."/>
            <person name="Sharon I."/>
            <person name="Castelle C.J."/>
            <person name="Probst A.J."/>
            <person name="Thomas B.C."/>
            <person name="Singh A."/>
            <person name="Wilkins M.J."/>
            <person name="Karaoz U."/>
            <person name="Brodie E.L."/>
            <person name="Williams K.H."/>
            <person name="Hubbard S.S."/>
            <person name="Banfield J.F."/>
        </authorList>
    </citation>
    <scope>NUCLEOTIDE SEQUENCE [LARGE SCALE GENOMIC DNA]</scope>
</reference>
<dbReference type="PANTHER" id="PTHR10788:SF106">
    <property type="entry name" value="BCDNA.GH08860"/>
    <property type="match status" value="1"/>
</dbReference>